<dbReference type="Gene3D" id="1.10.3910.10">
    <property type="entry name" value="SP0561-like"/>
    <property type="match status" value="1"/>
</dbReference>
<dbReference type="Pfam" id="PF08984">
    <property type="entry name" value="DUF1858"/>
    <property type="match status" value="1"/>
</dbReference>
<dbReference type="InterPro" id="IPR015077">
    <property type="entry name" value="DUF1858"/>
</dbReference>
<dbReference type="OrthoDB" id="9769774at2"/>
<protein>
    <submittedName>
        <fullName evidence="2">Uncharacterized protein DUF1858</fullName>
    </submittedName>
</protein>
<sequence length="74" mass="8271">MKVLNLKLTVYENVKNNPEAAEILKDLGFVDIVKPGMLNTAGRFMTIPKGAAMKKISLDTIKKTFIEKGYEVIE</sequence>
<evidence type="ECO:0000313" key="3">
    <source>
        <dbReference type="Proteomes" id="UP000295325"/>
    </source>
</evidence>
<organism evidence="2 3">
    <name type="scientific">Fonticella tunisiensis</name>
    <dbReference type="NCBI Taxonomy" id="1096341"/>
    <lineage>
        <taxon>Bacteria</taxon>
        <taxon>Bacillati</taxon>
        <taxon>Bacillota</taxon>
        <taxon>Clostridia</taxon>
        <taxon>Eubacteriales</taxon>
        <taxon>Clostridiaceae</taxon>
        <taxon>Fonticella</taxon>
    </lineage>
</organism>
<feature type="domain" description="DUF1858" evidence="1">
    <location>
        <begin position="5"/>
        <end position="61"/>
    </location>
</feature>
<dbReference type="AlphaFoldDB" id="A0A4R7KWS9"/>
<evidence type="ECO:0000313" key="2">
    <source>
        <dbReference type="EMBL" id="TDT63356.1"/>
    </source>
</evidence>
<dbReference type="EMBL" id="SOAZ01000002">
    <property type="protein sequence ID" value="TDT63356.1"/>
    <property type="molecule type" value="Genomic_DNA"/>
</dbReference>
<proteinExistence type="predicted"/>
<comment type="caution">
    <text evidence="2">The sequence shown here is derived from an EMBL/GenBank/DDBJ whole genome shotgun (WGS) entry which is preliminary data.</text>
</comment>
<dbReference type="InterPro" id="IPR038062">
    <property type="entry name" value="ScdA-like_N_sf"/>
</dbReference>
<gene>
    <name evidence="2" type="ORF">EDD71_102116</name>
</gene>
<reference evidence="2 3" key="1">
    <citation type="submission" date="2019-03" db="EMBL/GenBank/DDBJ databases">
        <title>Genomic Encyclopedia of Type Strains, Phase IV (KMG-IV): sequencing the most valuable type-strain genomes for metagenomic binning, comparative biology and taxonomic classification.</title>
        <authorList>
            <person name="Goeker M."/>
        </authorList>
    </citation>
    <scope>NUCLEOTIDE SEQUENCE [LARGE SCALE GENOMIC DNA]</scope>
    <source>
        <strain evidence="2 3">DSM 24455</strain>
    </source>
</reference>
<accession>A0A4R7KWS9</accession>
<keyword evidence="3" id="KW-1185">Reference proteome</keyword>
<dbReference type="RefSeq" id="WP_133627013.1">
    <property type="nucleotide sequence ID" value="NZ_SOAZ01000002.1"/>
</dbReference>
<evidence type="ECO:0000259" key="1">
    <source>
        <dbReference type="Pfam" id="PF08984"/>
    </source>
</evidence>
<dbReference type="SUPFAM" id="SSF140683">
    <property type="entry name" value="SP0561-like"/>
    <property type="match status" value="1"/>
</dbReference>
<dbReference type="Proteomes" id="UP000295325">
    <property type="component" value="Unassembled WGS sequence"/>
</dbReference>
<name>A0A4R7KWS9_9CLOT</name>